<gene>
    <name evidence="1" type="ORF">E5358_12590</name>
</gene>
<dbReference type="EMBL" id="SRZC01000025">
    <property type="protein sequence ID" value="TGX80489.1"/>
    <property type="molecule type" value="Genomic_DNA"/>
</dbReference>
<protein>
    <submittedName>
        <fullName evidence="1">Uncharacterized protein</fullName>
    </submittedName>
</protein>
<name>A0AC61QMI7_9BACT</name>
<dbReference type="Proteomes" id="UP000308886">
    <property type="component" value="Unassembled WGS sequence"/>
</dbReference>
<evidence type="ECO:0000313" key="1">
    <source>
        <dbReference type="EMBL" id="TGX80489.1"/>
    </source>
</evidence>
<keyword evidence="2" id="KW-1185">Reference proteome</keyword>
<organism evidence="1 2">
    <name type="scientific">Palleniella muris</name>
    <dbReference type="NCBI Taxonomy" id="3038145"/>
    <lineage>
        <taxon>Bacteria</taxon>
        <taxon>Pseudomonadati</taxon>
        <taxon>Bacteroidota</taxon>
        <taxon>Bacteroidia</taxon>
        <taxon>Bacteroidales</taxon>
        <taxon>Prevotellaceae</taxon>
        <taxon>Palleniella</taxon>
    </lineage>
</organism>
<proteinExistence type="predicted"/>
<comment type="caution">
    <text evidence="1">The sequence shown here is derived from an EMBL/GenBank/DDBJ whole genome shotgun (WGS) entry which is preliminary data.</text>
</comment>
<sequence>MKKSKQTRYQVEMTEEQLRLVIDCIEDCSRFMAGQTEMTNCTARLDNNHELWNSLRELQPLVTPALGCGSSYSWNGGHCPNEQQRKFIAQTYYLYREMRHRLTTA</sequence>
<accession>A0AC61QMI7</accession>
<reference evidence="1" key="1">
    <citation type="submission" date="2019-04" db="EMBL/GenBank/DDBJ databases">
        <title>Microbes associate with the intestines of laboratory mice.</title>
        <authorList>
            <person name="Navarre W."/>
            <person name="Wong E."/>
            <person name="Huang K."/>
            <person name="Tropini C."/>
            <person name="Ng K."/>
            <person name="Yu B."/>
        </authorList>
    </citation>
    <scope>NUCLEOTIDE SEQUENCE</scope>
    <source>
        <strain evidence="1">NM73_A23</strain>
    </source>
</reference>
<evidence type="ECO:0000313" key="2">
    <source>
        <dbReference type="Proteomes" id="UP000308886"/>
    </source>
</evidence>